<dbReference type="SFLD" id="SFLDS00029">
    <property type="entry name" value="Radical_SAM"/>
    <property type="match status" value="1"/>
</dbReference>
<evidence type="ECO:0000313" key="12">
    <source>
        <dbReference type="EMBL" id="MEM5536916.1"/>
    </source>
</evidence>
<dbReference type="InterPro" id="IPR058240">
    <property type="entry name" value="rSAM_sf"/>
</dbReference>
<comment type="function">
    <text evidence="10">Probably acts as a heme chaperone, transferring heme to an unknown acceptor. Binds one molecule of heme per monomer, possibly covalently. Binds 1 [4Fe-4S] cluster. The cluster is coordinated with 3 cysteines and an exchangeable S-adenosyl-L-methionine.</text>
</comment>
<dbReference type="InterPro" id="IPR013785">
    <property type="entry name" value="Aldolase_TIM"/>
</dbReference>
<dbReference type="Proteomes" id="UP001449225">
    <property type="component" value="Unassembled WGS sequence"/>
</dbReference>
<dbReference type="PROSITE" id="PS51918">
    <property type="entry name" value="RADICAL_SAM"/>
    <property type="match status" value="1"/>
</dbReference>
<keyword evidence="13" id="KW-1185">Reference proteome</keyword>
<evidence type="ECO:0000256" key="7">
    <source>
        <dbReference type="ARBA" id="ARBA00023004"/>
    </source>
</evidence>
<dbReference type="InterPro" id="IPR006638">
    <property type="entry name" value="Elp3/MiaA/NifB-like_rSAM"/>
</dbReference>
<dbReference type="PANTHER" id="PTHR13932">
    <property type="entry name" value="COPROPORPHYRINIGEN III OXIDASE"/>
    <property type="match status" value="1"/>
</dbReference>
<dbReference type="CDD" id="cd01335">
    <property type="entry name" value="Radical_SAM"/>
    <property type="match status" value="1"/>
</dbReference>
<dbReference type="SMART" id="SM00729">
    <property type="entry name" value="Elp3"/>
    <property type="match status" value="1"/>
</dbReference>
<comment type="subcellular location">
    <subcellularLocation>
        <location evidence="10">Cytoplasm</location>
    </subcellularLocation>
</comment>
<evidence type="ECO:0000256" key="2">
    <source>
        <dbReference type="ARBA" id="ARBA00006100"/>
    </source>
</evidence>
<dbReference type="PANTHER" id="PTHR13932:SF5">
    <property type="entry name" value="RADICAL S-ADENOSYL METHIONINE DOMAIN-CONTAINING PROTEIN 1, MITOCHONDRIAL"/>
    <property type="match status" value="1"/>
</dbReference>
<proteinExistence type="inferred from homology"/>
<comment type="cofactor">
    <cofactor evidence="1">
        <name>[4Fe-4S] cluster</name>
        <dbReference type="ChEBI" id="CHEBI:49883"/>
    </cofactor>
</comment>
<dbReference type="Pfam" id="PF04055">
    <property type="entry name" value="Radical_SAM"/>
    <property type="match status" value="1"/>
</dbReference>
<evidence type="ECO:0000313" key="13">
    <source>
        <dbReference type="Proteomes" id="UP001449225"/>
    </source>
</evidence>
<organism evidence="12 13">
    <name type="scientific">Neptuniibacter pectenicola</name>
    <dbReference type="NCBI Taxonomy" id="1806669"/>
    <lineage>
        <taxon>Bacteria</taxon>
        <taxon>Pseudomonadati</taxon>
        <taxon>Pseudomonadota</taxon>
        <taxon>Gammaproteobacteria</taxon>
        <taxon>Oceanospirillales</taxon>
        <taxon>Oceanospirillaceae</taxon>
        <taxon>Neptuniibacter</taxon>
    </lineage>
</organism>
<dbReference type="SFLD" id="SFLDF00562">
    <property type="entry name" value="HemN-like__clustered_with_heat"/>
    <property type="match status" value="1"/>
</dbReference>
<name>A0ABU9TT63_9GAMM</name>
<dbReference type="InterPro" id="IPR007197">
    <property type="entry name" value="rSAM"/>
</dbReference>
<evidence type="ECO:0000256" key="4">
    <source>
        <dbReference type="ARBA" id="ARBA00022617"/>
    </source>
</evidence>
<evidence type="ECO:0000256" key="9">
    <source>
        <dbReference type="ARBA" id="ARBA00023186"/>
    </source>
</evidence>
<accession>A0ABU9TT63</accession>
<feature type="domain" description="Radical SAM core" evidence="11">
    <location>
        <begin position="2"/>
        <end position="234"/>
    </location>
</feature>
<evidence type="ECO:0000256" key="1">
    <source>
        <dbReference type="ARBA" id="ARBA00001966"/>
    </source>
</evidence>
<keyword evidence="6 10" id="KW-0479">Metal-binding</keyword>
<dbReference type="SFLD" id="SFLDF00288">
    <property type="entry name" value="HemN-like__clustered_with_nucl"/>
    <property type="match status" value="1"/>
</dbReference>
<dbReference type="InterPro" id="IPR034505">
    <property type="entry name" value="Coproporphyrinogen-III_oxidase"/>
</dbReference>
<dbReference type="Gene3D" id="3.20.20.70">
    <property type="entry name" value="Aldolase class I"/>
    <property type="match status" value="1"/>
</dbReference>
<dbReference type="NCBIfam" id="TIGR00539">
    <property type="entry name" value="hemN_rel"/>
    <property type="match status" value="1"/>
</dbReference>
<keyword evidence="9 10" id="KW-0143">Chaperone</keyword>
<comment type="caution">
    <text evidence="12">The sequence shown here is derived from an EMBL/GenBank/DDBJ whole genome shotgun (WGS) entry which is preliminary data.</text>
</comment>
<evidence type="ECO:0000256" key="5">
    <source>
        <dbReference type="ARBA" id="ARBA00022691"/>
    </source>
</evidence>
<keyword evidence="7 10" id="KW-0408">Iron</keyword>
<dbReference type="InterPro" id="IPR010723">
    <property type="entry name" value="HemN_C"/>
</dbReference>
<evidence type="ECO:0000256" key="6">
    <source>
        <dbReference type="ARBA" id="ARBA00022723"/>
    </source>
</evidence>
<dbReference type="SFLD" id="SFLDG01065">
    <property type="entry name" value="anaerobic_coproporphyrinogen-I"/>
    <property type="match status" value="1"/>
</dbReference>
<dbReference type="SFLD" id="SFLDG01082">
    <property type="entry name" value="B12-binding_domain_containing"/>
    <property type="match status" value="1"/>
</dbReference>
<keyword evidence="10" id="KW-0004">4Fe-4S</keyword>
<sequence length="378" mass="42738">MSLQLPPLSLYIHVPWCVQKCPYCDFNSHAQRAPLPEADYIKTLLEDLSEERHFAQGREIQSIFIGGGTPSLFSADSYKHLLQEIHTIIPIHATAEITLEANPGTFEKNKFIGYREAGINRLSIGIQSFNDLQLKALGRIHCADEAINAASLAREHFPKLNLDLMHGLPNQTEEDALADLQQAIDLQPDHLSWYQLTIEPNTEFYAKPPQLPVDETLWSIQEKGLQKIQHAGFEQYEISAYTKGNTPSQHNLNYWTFGDYIGIGAGAHGKVTLLNEQQIIRRWKQKQPKAYMQHSSRLMGHERIAQEALAFEFMLNALRLHKGVPKQLFSERTGIPLTTLSPLLDSAIKKGLLSASSDRLVPTQQGRLFLNNLLEIFL</sequence>
<dbReference type="Pfam" id="PF06969">
    <property type="entry name" value="HemN_C"/>
    <property type="match status" value="1"/>
</dbReference>
<dbReference type="InterPro" id="IPR004559">
    <property type="entry name" value="HemW-like"/>
</dbReference>
<evidence type="ECO:0000256" key="3">
    <source>
        <dbReference type="ARBA" id="ARBA00017228"/>
    </source>
</evidence>
<protein>
    <recommendedName>
        <fullName evidence="3 10">Heme chaperone HemW</fullName>
    </recommendedName>
</protein>
<dbReference type="SUPFAM" id="SSF102114">
    <property type="entry name" value="Radical SAM enzymes"/>
    <property type="match status" value="1"/>
</dbReference>
<keyword evidence="5 10" id="KW-0949">S-adenosyl-L-methionine</keyword>
<evidence type="ECO:0000256" key="8">
    <source>
        <dbReference type="ARBA" id="ARBA00023014"/>
    </source>
</evidence>
<reference evidence="12 13" key="1">
    <citation type="submission" date="2024-03" db="EMBL/GenBank/DDBJ databases">
        <title>Community enrichment and isolation of bacterial strains for fucoidan degradation.</title>
        <authorList>
            <person name="Sichert A."/>
        </authorList>
    </citation>
    <scope>NUCLEOTIDE SEQUENCE [LARGE SCALE GENOMIC DNA]</scope>
    <source>
        <strain evidence="12 13">AS76</strain>
    </source>
</reference>
<keyword evidence="10" id="KW-0963">Cytoplasm</keyword>
<gene>
    <name evidence="12" type="primary">hemW</name>
    <name evidence="12" type="ORF">WNY58_10990</name>
</gene>
<dbReference type="EMBL" id="JBBMRA010000009">
    <property type="protein sequence ID" value="MEM5536916.1"/>
    <property type="molecule type" value="Genomic_DNA"/>
</dbReference>
<evidence type="ECO:0000256" key="10">
    <source>
        <dbReference type="RuleBase" id="RU364116"/>
    </source>
</evidence>
<comment type="similarity">
    <text evidence="2">Belongs to the anaerobic coproporphyrinogen-III oxidase family. HemW subfamily.</text>
</comment>
<keyword evidence="4 10" id="KW-0349">Heme</keyword>
<dbReference type="RefSeq" id="WP_067985170.1">
    <property type="nucleotide sequence ID" value="NZ_CAXBCE010000014.1"/>
</dbReference>
<evidence type="ECO:0000259" key="11">
    <source>
        <dbReference type="PROSITE" id="PS51918"/>
    </source>
</evidence>
<keyword evidence="8 10" id="KW-0411">Iron-sulfur</keyword>